<dbReference type="Proteomes" id="UP000663842">
    <property type="component" value="Unassembled WGS sequence"/>
</dbReference>
<feature type="compositionally biased region" description="Basic and acidic residues" evidence="1">
    <location>
        <begin position="74"/>
        <end position="89"/>
    </location>
</feature>
<comment type="caution">
    <text evidence="2">The sequence shown here is derived from an EMBL/GenBank/DDBJ whole genome shotgun (WGS) entry which is preliminary data.</text>
</comment>
<dbReference type="EMBL" id="CAJOBF010007485">
    <property type="protein sequence ID" value="CAF4234032.1"/>
    <property type="molecule type" value="Genomic_DNA"/>
</dbReference>
<proteinExistence type="predicted"/>
<accession>A0A820DKV8</accession>
<evidence type="ECO:0000313" key="2">
    <source>
        <dbReference type="EMBL" id="CAF4234032.1"/>
    </source>
</evidence>
<evidence type="ECO:0000256" key="1">
    <source>
        <dbReference type="SAM" id="MobiDB-lite"/>
    </source>
</evidence>
<protein>
    <submittedName>
        <fullName evidence="2">Uncharacterized protein</fullName>
    </submittedName>
</protein>
<organism evidence="2 3">
    <name type="scientific">Rotaria magnacalcarata</name>
    <dbReference type="NCBI Taxonomy" id="392030"/>
    <lineage>
        <taxon>Eukaryota</taxon>
        <taxon>Metazoa</taxon>
        <taxon>Spiralia</taxon>
        <taxon>Gnathifera</taxon>
        <taxon>Rotifera</taxon>
        <taxon>Eurotatoria</taxon>
        <taxon>Bdelloidea</taxon>
        <taxon>Philodinida</taxon>
        <taxon>Philodinidae</taxon>
        <taxon>Rotaria</taxon>
    </lineage>
</organism>
<gene>
    <name evidence="2" type="ORF">UXM345_LOCUS29809</name>
</gene>
<feature type="non-terminal residue" evidence="2">
    <location>
        <position position="1"/>
    </location>
</feature>
<name>A0A820DKV8_9BILA</name>
<dbReference type="Gene3D" id="3.40.30.10">
    <property type="entry name" value="Glutaredoxin"/>
    <property type="match status" value="1"/>
</dbReference>
<dbReference type="AlphaFoldDB" id="A0A820DKV8"/>
<feature type="region of interest" description="Disordered" evidence="1">
    <location>
        <begin position="72"/>
        <end position="98"/>
    </location>
</feature>
<reference evidence="2" key="1">
    <citation type="submission" date="2021-02" db="EMBL/GenBank/DDBJ databases">
        <authorList>
            <person name="Nowell W R."/>
        </authorList>
    </citation>
    <scope>NUCLEOTIDE SEQUENCE</scope>
</reference>
<sequence>ELIEPFRLLLKYRNEPFEDQVYKQGDPPECSRKEFVEVRDQLGLTFPSLPYSFDYDDNVKMTQNPSSLIGFSSIREKETYRQSDTESSGRTKPGKMIV</sequence>
<evidence type="ECO:0000313" key="3">
    <source>
        <dbReference type="Proteomes" id="UP000663842"/>
    </source>
</evidence>